<organism evidence="2 3">
    <name type="scientific">Mycena maculata</name>
    <dbReference type="NCBI Taxonomy" id="230809"/>
    <lineage>
        <taxon>Eukaryota</taxon>
        <taxon>Fungi</taxon>
        <taxon>Dikarya</taxon>
        <taxon>Basidiomycota</taxon>
        <taxon>Agaricomycotina</taxon>
        <taxon>Agaricomycetes</taxon>
        <taxon>Agaricomycetidae</taxon>
        <taxon>Agaricales</taxon>
        <taxon>Marasmiineae</taxon>
        <taxon>Mycenaceae</taxon>
        <taxon>Mycena</taxon>
    </lineage>
</organism>
<dbReference type="InterPro" id="IPR011333">
    <property type="entry name" value="SKP1/BTB/POZ_sf"/>
</dbReference>
<reference evidence="2" key="1">
    <citation type="submission" date="2023-03" db="EMBL/GenBank/DDBJ databases">
        <title>Massive genome expansion in bonnet fungi (Mycena s.s.) driven by repeated elements and novel gene families across ecological guilds.</title>
        <authorList>
            <consortium name="Lawrence Berkeley National Laboratory"/>
            <person name="Harder C.B."/>
            <person name="Miyauchi S."/>
            <person name="Viragh M."/>
            <person name="Kuo A."/>
            <person name="Thoen E."/>
            <person name="Andreopoulos B."/>
            <person name="Lu D."/>
            <person name="Skrede I."/>
            <person name="Drula E."/>
            <person name="Henrissat B."/>
            <person name="Morin E."/>
            <person name="Kohler A."/>
            <person name="Barry K."/>
            <person name="LaButti K."/>
            <person name="Morin E."/>
            <person name="Salamov A."/>
            <person name="Lipzen A."/>
            <person name="Mereny Z."/>
            <person name="Hegedus B."/>
            <person name="Baldrian P."/>
            <person name="Stursova M."/>
            <person name="Weitz H."/>
            <person name="Taylor A."/>
            <person name="Grigoriev I.V."/>
            <person name="Nagy L.G."/>
            <person name="Martin F."/>
            <person name="Kauserud H."/>
        </authorList>
    </citation>
    <scope>NUCLEOTIDE SEQUENCE</scope>
    <source>
        <strain evidence="2">CBHHK188m</strain>
    </source>
</reference>
<keyword evidence="3" id="KW-1185">Reference proteome</keyword>
<dbReference type="PROSITE" id="PS50097">
    <property type="entry name" value="BTB"/>
    <property type="match status" value="1"/>
</dbReference>
<evidence type="ECO:0000259" key="1">
    <source>
        <dbReference type="PROSITE" id="PS50097"/>
    </source>
</evidence>
<comment type="caution">
    <text evidence="2">The sequence shown here is derived from an EMBL/GenBank/DDBJ whole genome shotgun (WGS) entry which is preliminary data.</text>
</comment>
<dbReference type="InterPro" id="IPR000210">
    <property type="entry name" value="BTB/POZ_dom"/>
</dbReference>
<protein>
    <recommendedName>
        <fullName evidence="1">BTB domain-containing protein</fullName>
    </recommendedName>
</protein>
<dbReference type="Proteomes" id="UP001215280">
    <property type="component" value="Unassembled WGS sequence"/>
</dbReference>
<dbReference type="AlphaFoldDB" id="A0AAD7IYT5"/>
<dbReference type="SUPFAM" id="SSF54695">
    <property type="entry name" value="POZ domain"/>
    <property type="match status" value="1"/>
</dbReference>
<proteinExistence type="predicted"/>
<gene>
    <name evidence="2" type="ORF">DFH07DRAFT_824300</name>
</gene>
<dbReference type="EMBL" id="JARJLG010000071">
    <property type="protein sequence ID" value="KAJ7753391.1"/>
    <property type="molecule type" value="Genomic_DNA"/>
</dbReference>
<accession>A0AAD7IYT5</accession>
<sequence length="337" mass="37809">MEIDNEPTVKCQGLWFEDGNLIIHAGNTQFRVYRGVLAARSPVFQDMLSFPQPPDSELVEGCPVVRLHDNTHEVTDFLKAIFDSQFFEPYPAPTDIFVIAGVLRLSHKYGIDYLRRRAFVHLTSAFFTTLSAYDDSIEADDGIPWKLPSWAIPDSYVFPALVYVVQLAREVGGLWILPYAFYQLAEACPNKPDVLSCIKLDSFAGFPALLSEDDQSSFVKGYCVQISTATSDVLRFLRTPQIIPGCRTPHGCLLSRLEALDLTHSDLDTAAFKADPLLLWYGRDWDRLADACDTCVASLKAASQATRQAFWDQLPQMYGLPPWEELEKIKAEALGQT</sequence>
<dbReference type="Gene3D" id="3.30.710.10">
    <property type="entry name" value="Potassium Channel Kv1.1, Chain A"/>
    <property type="match status" value="1"/>
</dbReference>
<evidence type="ECO:0000313" key="3">
    <source>
        <dbReference type="Proteomes" id="UP001215280"/>
    </source>
</evidence>
<name>A0AAD7IYT5_9AGAR</name>
<evidence type="ECO:0000313" key="2">
    <source>
        <dbReference type="EMBL" id="KAJ7753391.1"/>
    </source>
</evidence>
<feature type="domain" description="BTB" evidence="1">
    <location>
        <begin position="17"/>
        <end position="90"/>
    </location>
</feature>
<dbReference type="CDD" id="cd18186">
    <property type="entry name" value="BTB_POZ_ZBTB_KLHL-like"/>
    <property type="match status" value="1"/>
</dbReference>
<dbReference type="Pfam" id="PF00651">
    <property type="entry name" value="BTB"/>
    <property type="match status" value="1"/>
</dbReference>